<dbReference type="Proteomes" id="UP000592180">
    <property type="component" value="Unassembled WGS sequence"/>
</dbReference>
<dbReference type="Pfam" id="PF08007">
    <property type="entry name" value="JmjC_2"/>
    <property type="match status" value="1"/>
</dbReference>
<dbReference type="InterPro" id="IPR003347">
    <property type="entry name" value="JmjC_dom"/>
</dbReference>
<comment type="cofactor">
    <cofactor evidence="1">
        <name>Fe(2+)</name>
        <dbReference type="ChEBI" id="CHEBI:29033"/>
    </cofactor>
</comment>
<dbReference type="EMBL" id="JACHLE010000002">
    <property type="protein sequence ID" value="MBB4807016.1"/>
    <property type="molecule type" value="Genomic_DNA"/>
</dbReference>
<dbReference type="GO" id="GO:0005840">
    <property type="term" value="C:ribosome"/>
    <property type="evidence" value="ECO:0007669"/>
    <property type="project" value="UniProtKB-KW"/>
</dbReference>
<accession>A0A840KCW1</accession>
<keyword evidence="5" id="KW-0689">Ribosomal protein</keyword>
<evidence type="ECO:0000313" key="5">
    <source>
        <dbReference type="EMBL" id="MBB4807016.1"/>
    </source>
</evidence>
<dbReference type="PANTHER" id="PTHR13096:SF8">
    <property type="entry name" value="RIBOSOMAL OXYGENASE 1"/>
    <property type="match status" value="1"/>
</dbReference>
<evidence type="ECO:0000256" key="1">
    <source>
        <dbReference type="ARBA" id="ARBA00001954"/>
    </source>
</evidence>
<protein>
    <submittedName>
        <fullName evidence="5">Ribosomal protein L16 Arg81 hydroxylase</fullName>
    </submittedName>
</protein>
<keyword evidence="5" id="KW-0687">Ribonucleoprotein</keyword>
<dbReference type="GO" id="GO:0046872">
    <property type="term" value="F:metal ion binding"/>
    <property type="evidence" value="ECO:0007669"/>
    <property type="project" value="UniProtKB-KW"/>
</dbReference>
<dbReference type="PANTHER" id="PTHR13096">
    <property type="entry name" value="MINA53 MYC INDUCED NUCLEAR ANTIGEN"/>
    <property type="match status" value="1"/>
</dbReference>
<dbReference type="SUPFAM" id="SSF51197">
    <property type="entry name" value="Clavaminate synthase-like"/>
    <property type="match status" value="1"/>
</dbReference>
<sequence length="288" mass="33284">MALSLLSQLLHSCPVEDFYDAYYEKKYLQIKSANSCLFQFNTEMFKVALLKSAFTHPENIRANKEGNVYIAPLPMEPYQLYDWAMEKYNNGATLILNQVELNDDLSKQFAIDLGKDMKAYISLTAFLTPENSQGFSPHFDTHDVFVMQMSGSKEWHIGDFEIELATRRQGFLVSPEVMNSPHTIISMFDNDILYLPRGMVHWAFAEHLPSLHVTVDIDSVTYSDLLLELILQTSLNMTSKENKMIVNLFQRDFNGNLIPELEEVLKNLKFETKLFNLVLEKKAKIRYL</sequence>
<reference evidence="5 6" key="1">
    <citation type="submission" date="2020-08" db="EMBL/GenBank/DDBJ databases">
        <title>Functional genomics of gut bacteria from endangered species of beetles.</title>
        <authorList>
            <person name="Carlos-Shanley C."/>
        </authorList>
    </citation>
    <scope>NUCLEOTIDE SEQUENCE [LARGE SCALE GENOMIC DNA]</scope>
    <source>
        <strain evidence="5 6">S00151</strain>
    </source>
</reference>
<comment type="caution">
    <text evidence="5">The sequence shown here is derived from an EMBL/GenBank/DDBJ whole genome shotgun (WGS) entry which is preliminary data.</text>
</comment>
<dbReference type="Gene3D" id="2.60.120.650">
    <property type="entry name" value="Cupin"/>
    <property type="match status" value="1"/>
</dbReference>
<keyword evidence="6" id="KW-1185">Reference proteome</keyword>
<proteinExistence type="predicted"/>
<evidence type="ECO:0000259" key="4">
    <source>
        <dbReference type="PROSITE" id="PS51184"/>
    </source>
</evidence>
<name>A0A840KCW1_9FLAO</name>
<dbReference type="GO" id="GO:0032453">
    <property type="term" value="F:histone H3K4 demethylase activity"/>
    <property type="evidence" value="ECO:0007669"/>
    <property type="project" value="TreeGrafter"/>
</dbReference>
<evidence type="ECO:0000256" key="3">
    <source>
        <dbReference type="ARBA" id="ARBA00023004"/>
    </source>
</evidence>
<dbReference type="RefSeq" id="WP_184189512.1">
    <property type="nucleotide sequence ID" value="NZ_JACHLE010000002.1"/>
</dbReference>
<keyword evidence="3" id="KW-0408">Iron</keyword>
<feature type="domain" description="JmjC" evidence="4">
    <location>
        <begin position="97"/>
        <end position="234"/>
    </location>
</feature>
<organism evidence="5 6">
    <name type="scientific">Chryseobacterium defluvii</name>
    <dbReference type="NCBI Taxonomy" id="160396"/>
    <lineage>
        <taxon>Bacteria</taxon>
        <taxon>Pseudomonadati</taxon>
        <taxon>Bacteroidota</taxon>
        <taxon>Flavobacteriia</taxon>
        <taxon>Flavobacteriales</taxon>
        <taxon>Weeksellaceae</taxon>
        <taxon>Chryseobacterium group</taxon>
        <taxon>Chryseobacterium</taxon>
    </lineage>
</organism>
<gene>
    <name evidence="5" type="ORF">HNP38_002312</name>
</gene>
<keyword evidence="2" id="KW-0479">Metal-binding</keyword>
<dbReference type="AlphaFoldDB" id="A0A840KCW1"/>
<dbReference type="PROSITE" id="PS51184">
    <property type="entry name" value="JMJC"/>
    <property type="match status" value="1"/>
</dbReference>
<dbReference type="GO" id="GO:0051864">
    <property type="term" value="F:histone H3K36 demethylase activity"/>
    <property type="evidence" value="ECO:0007669"/>
    <property type="project" value="TreeGrafter"/>
</dbReference>
<dbReference type="InterPro" id="IPR039994">
    <property type="entry name" value="NO66-like"/>
</dbReference>
<evidence type="ECO:0000256" key="2">
    <source>
        <dbReference type="ARBA" id="ARBA00022723"/>
    </source>
</evidence>
<evidence type="ECO:0000313" key="6">
    <source>
        <dbReference type="Proteomes" id="UP000592180"/>
    </source>
</evidence>